<reference evidence="4 5" key="1">
    <citation type="submission" date="2019-12" db="EMBL/GenBank/DDBJ databases">
        <title>Nocardia sp. nov. ET3-3 isolated from soil.</title>
        <authorList>
            <person name="Kanchanasin P."/>
            <person name="Tanasupawat S."/>
            <person name="Yuki M."/>
            <person name="Kudo T."/>
        </authorList>
    </citation>
    <scope>NUCLEOTIDE SEQUENCE [LARGE SCALE GENOMIC DNA]</scope>
    <source>
        <strain evidence="4 5">ET3-3</strain>
    </source>
</reference>
<dbReference type="InterPro" id="IPR058333">
    <property type="entry name" value="DUF8020"/>
</dbReference>
<keyword evidence="2" id="KW-0732">Signal</keyword>
<evidence type="ECO:0000256" key="1">
    <source>
        <dbReference type="SAM" id="Phobius"/>
    </source>
</evidence>
<comment type="caution">
    <text evidence="4">The sequence shown here is derived from an EMBL/GenBank/DDBJ whole genome shotgun (WGS) entry which is preliminary data.</text>
</comment>
<keyword evidence="1" id="KW-0812">Transmembrane</keyword>
<keyword evidence="1" id="KW-0472">Membrane</keyword>
<keyword evidence="1" id="KW-1133">Transmembrane helix</keyword>
<proteinExistence type="predicted"/>
<name>A0A7K1UXN6_9NOCA</name>
<dbReference type="EMBL" id="WRPP01000003">
    <property type="protein sequence ID" value="MVU79062.1"/>
    <property type="molecule type" value="Genomic_DNA"/>
</dbReference>
<accession>A0A7K1UXN6</accession>
<gene>
    <name evidence="4" type="ORF">GPX89_17635</name>
</gene>
<dbReference type="Pfam" id="PF26059">
    <property type="entry name" value="DUF8020"/>
    <property type="match status" value="1"/>
</dbReference>
<feature type="chain" id="PRO_5029653118" description="DUF8020 domain-containing protein" evidence="2">
    <location>
        <begin position="27"/>
        <end position="202"/>
    </location>
</feature>
<dbReference type="RefSeq" id="WP_157388630.1">
    <property type="nucleotide sequence ID" value="NZ_WRPP01000003.1"/>
</dbReference>
<keyword evidence="5" id="KW-1185">Reference proteome</keyword>
<feature type="transmembrane region" description="Helical" evidence="1">
    <location>
        <begin position="143"/>
        <end position="165"/>
    </location>
</feature>
<evidence type="ECO:0000256" key="2">
    <source>
        <dbReference type="SAM" id="SignalP"/>
    </source>
</evidence>
<dbReference type="AlphaFoldDB" id="A0A7K1UXN6"/>
<evidence type="ECO:0000313" key="4">
    <source>
        <dbReference type="EMBL" id="MVU79062.1"/>
    </source>
</evidence>
<feature type="domain" description="DUF8020" evidence="3">
    <location>
        <begin position="43"/>
        <end position="117"/>
    </location>
</feature>
<protein>
    <recommendedName>
        <fullName evidence="3">DUF8020 domain-containing protein</fullName>
    </recommendedName>
</protein>
<sequence length="202" mass="20144">MKFGTCTAAALLAGVTVWITAATAPAQPPTTLPEQIATGVEDGIGYRATVSDFSRVLTTTVSGGAFTTTADGGEVMLTSDTGAVVARIPLAYRIAGAAVQVDRAISDDGHRLVLTPAVTATEISEMQPVSSMTQLINEVNQNVAAVAVGGVLGGLIGTVLGLGFFSLLTGPIGLLVGGIAGGYATGGQPFLDAVTAVLTGRP</sequence>
<evidence type="ECO:0000259" key="3">
    <source>
        <dbReference type="Pfam" id="PF26059"/>
    </source>
</evidence>
<organism evidence="4 5">
    <name type="scientific">Nocardia terrae</name>
    <dbReference type="NCBI Taxonomy" id="2675851"/>
    <lineage>
        <taxon>Bacteria</taxon>
        <taxon>Bacillati</taxon>
        <taxon>Actinomycetota</taxon>
        <taxon>Actinomycetes</taxon>
        <taxon>Mycobacteriales</taxon>
        <taxon>Nocardiaceae</taxon>
        <taxon>Nocardia</taxon>
    </lineage>
</organism>
<feature type="signal peptide" evidence="2">
    <location>
        <begin position="1"/>
        <end position="26"/>
    </location>
</feature>
<dbReference type="Proteomes" id="UP000466794">
    <property type="component" value="Unassembled WGS sequence"/>
</dbReference>
<evidence type="ECO:0000313" key="5">
    <source>
        <dbReference type="Proteomes" id="UP000466794"/>
    </source>
</evidence>